<feature type="coiled-coil region" evidence="1">
    <location>
        <begin position="129"/>
        <end position="156"/>
    </location>
</feature>
<comment type="caution">
    <text evidence="3">The sequence shown here is derived from an EMBL/GenBank/DDBJ whole genome shotgun (WGS) entry which is preliminary data.</text>
</comment>
<sequence length="275" mass="31375">MKNATSSSRYILIVCLLLTGISAFAWQVAGKKNNKNADRTYDDRDTTKSRKQRYGKNEYQLNSDVDLNLAMRNLDSQMVTLDKQLAHLDVDIDTQVNNALANIDFKKIHEQAMAAVNNVDWKKIQEEVNVSMKQSMKEVQKAMQQAQLEMQQVDMAKIEAEVKAGLAQAKLDSIHVNIDTRAIHEQVQKSLAEAHVQMKAAQAQLKQIKALTSALQKDGLIEKDKPYRIELKDGQLIINGKTQSREVTEKYRRYFPNEDHFLINNNEGDDDQDKI</sequence>
<evidence type="ECO:0008006" key="5">
    <source>
        <dbReference type="Google" id="ProtNLM"/>
    </source>
</evidence>
<feature type="signal peptide" evidence="2">
    <location>
        <begin position="1"/>
        <end position="25"/>
    </location>
</feature>
<name>A0A3E1NDW5_9BACT</name>
<reference evidence="3 4" key="1">
    <citation type="submission" date="2018-08" db="EMBL/GenBank/DDBJ databases">
        <title>Chitinophagaceae sp. K23C18032701, a novel bacterium isolated from forest soil.</title>
        <authorList>
            <person name="Wang C."/>
        </authorList>
    </citation>
    <scope>NUCLEOTIDE SEQUENCE [LARGE SCALE GENOMIC DNA]</scope>
    <source>
        <strain evidence="3 4">K23C18032701</strain>
    </source>
</reference>
<feature type="chain" id="PRO_5017662557" description="OmpH family outer membrane protein" evidence="2">
    <location>
        <begin position="26"/>
        <end position="275"/>
    </location>
</feature>
<evidence type="ECO:0000256" key="1">
    <source>
        <dbReference type="SAM" id="Coils"/>
    </source>
</evidence>
<proteinExistence type="predicted"/>
<evidence type="ECO:0000313" key="3">
    <source>
        <dbReference type="EMBL" id="RFM26067.1"/>
    </source>
</evidence>
<dbReference type="Proteomes" id="UP000261284">
    <property type="component" value="Unassembled WGS sequence"/>
</dbReference>
<keyword evidence="4" id="KW-1185">Reference proteome</keyword>
<dbReference type="OrthoDB" id="674326at2"/>
<keyword evidence="1" id="KW-0175">Coiled coil</keyword>
<gene>
    <name evidence="3" type="ORF">DXN05_22355</name>
</gene>
<dbReference type="EMBL" id="QTJU01000012">
    <property type="protein sequence ID" value="RFM26067.1"/>
    <property type="molecule type" value="Genomic_DNA"/>
</dbReference>
<feature type="coiled-coil region" evidence="1">
    <location>
        <begin position="184"/>
        <end position="218"/>
    </location>
</feature>
<accession>A0A3E1NDW5</accession>
<organism evidence="3 4">
    <name type="scientific">Deminuibacter soli</name>
    <dbReference type="NCBI Taxonomy" id="2291815"/>
    <lineage>
        <taxon>Bacteria</taxon>
        <taxon>Pseudomonadati</taxon>
        <taxon>Bacteroidota</taxon>
        <taxon>Chitinophagia</taxon>
        <taxon>Chitinophagales</taxon>
        <taxon>Chitinophagaceae</taxon>
        <taxon>Deminuibacter</taxon>
    </lineage>
</organism>
<dbReference type="RefSeq" id="WP_116849516.1">
    <property type="nucleotide sequence ID" value="NZ_QTJU01000012.1"/>
</dbReference>
<protein>
    <recommendedName>
        <fullName evidence="5">OmpH family outer membrane protein</fullName>
    </recommendedName>
</protein>
<keyword evidence="2" id="KW-0732">Signal</keyword>
<evidence type="ECO:0000256" key="2">
    <source>
        <dbReference type="SAM" id="SignalP"/>
    </source>
</evidence>
<dbReference type="AlphaFoldDB" id="A0A3E1NDW5"/>
<evidence type="ECO:0000313" key="4">
    <source>
        <dbReference type="Proteomes" id="UP000261284"/>
    </source>
</evidence>